<accession>A0ABX1EA19</accession>
<dbReference type="InterPro" id="IPR044152">
    <property type="entry name" value="YqjM-like"/>
</dbReference>
<dbReference type="Pfam" id="PF00724">
    <property type="entry name" value="Oxidored_FMN"/>
    <property type="match status" value="1"/>
</dbReference>
<dbReference type="SUPFAM" id="SSF51395">
    <property type="entry name" value="FMN-linked oxidoreductases"/>
    <property type="match status" value="1"/>
</dbReference>
<dbReference type="Proteomes" id="UP000787635">
    <property type="component" value="Unassembled WGS sequence"/>
</dbReference>
<dbReference type="NCBIfam" id="NF006101">
    <property type="entry name" value="PRK08255.1"/>
    <property type="match status" value="1"/>
</dbReference>
<dbReference type="PRINTS" id="PR00420">
    <property type="entry name" value="RNGMNOXGNASE"/>
</dbReference>
<dbReference type="CDD" id="cd02932">
    <property type="entry name" value="OYE_YqiM_FMN"/>
    <property type="match status" value="1"/>
</dbReference>
<evidence type="ECO:0000313" key="4">
    <source>
        <dbReference type="Proteomes" id="UP000787635"/>
    </source>
</evidence>
<feature type="domain" description="FAD-binding" evidence="2">
    <location>
        <begin position="3"/>
        <end position="315"/>
    </location>
</feature>
<dbReference type="InterPro" id="IPR001155">
    <property type="entry name" value="OxRdtase_FMN_N"/>
</dbReference>
<dbReference type="PANTHER" id="PTHR43303">
    <property type="entry name" value="NADPH DEHYDROGENASE C23G7.10C-RELATED"/>
    <property type="match status" value="1"/>
</dbReference>
<feature type="domain" description="NADH:flavin oxidoreductase/NADH oxidase N-terminal" evidence="1">
    <location>
        <begin position="385"/>
        <end position="716"/>
    </location>
</feature>
<gene>
    <name evidence="3" type="ORF">HEQ75_22730</name>
</gene>
<evidence type="ECO:0000259" key="1">
    <source>
        <dbReference type="Pfam" id="PF00724"/>
    </source>
</evidence>
<dbReference type="InterPro" id="IPR002938">
    <property type="entry name" value="FAD-bd"/>
</dbReference>
<sequence length="772" mass="84486">MRIAVIGGGPAGLYFAILMKRDFPASRITVVERNRAEDSFGFGVVFSDATLDAFRQADEPSYRAITESFAYWDDIAIVARGAEHRIGGNGFCGCSRRTLLMLLAARARELGVELEFRREAAPEDFPDADLIVAADGINSPIRERFADHFQPQLDLRPNRFAWMGSTRPFDAFTFFFKETPHGIFIAHCYQYEAGASTWVLETDPETFAKAGLEGMDEAASAAFLESVFAEELQGHRLLTNRSQWRRFPTITCARWVRGNMVLLGDAKASAHFSIGSGTKLAMEDSIALHQAFRANRDVPAALEAYETGRREDVERTQHAANVSLVWFEHVKRFWGFSPTRFAFGVMTRSKAITWDNLALRAPDFVAATQRAVAEEVAGDARLPPMFQPFALRAMKVANRVVVSPMCLYSAEDGVPGDFHLAHYGARAMGGAGLVFTEMTCIAPEARITPGCAGLWNDAQQAAWTRIVALVHATSAAKMCLQLGHAGRKGATRLMWEGMDQPLAEGAWPILSASPIPYYRHSQVPRAMDRAAMEAVKAQFVAAARRGLACGFDMLELHCAHGYLLASFLSPLTNTRTDEYGGPVENRLRYPLEVFAALREAWPAEKPMSVRISATDWAEGGLSEADCLAIARAFAAAGCDLVDVSTGQTVADASPTYGRMFQLPWADMIRNEAGVAVMCVGNITSADQVNTIVAAGRADLVALGRPHLTDPFFTLHAAARQGVKAVHCPLPYRWGQEAALRNAAKDAAELRELKLKARPASHAPRPALPRAAE</sequence>
<reference evidence="3 4" key="1">
    <citation type="submission" date="2020-03" db="EMBL/GenBank/DDBJ databases">
        <title>Roseomonas selenitidurans sp. nov. isolated from urban soil.</title>
        <authorList>
            <person name="Liu H."/>
        </authorList>
    </citation>
    <scope>NUCLEOTIDE SEQUENCE [LARGE SCALE GENOMIC DNA]</scope>
    <source>
        <strain evidence="3 4">BU-1</strain>
    </source>
</reference>
<dbReference type="InterPro" id="IPR036188">
    <property type="entry name" value="FAD/NAD-bd_sf"/>
</dbReference>
<dbReference type="Gene3D" id="3.50.50.60">
    <property type="entry name" value="FAD/NAD(P)-binding domain"/>
    <property type="match status" value="1"/>
</dbReference>
<dbReference type="EMBL" id="JAAVNE010000051">
    <property type="protein sequence ID" value="NKC33696.1"/>
    <property type="molecule type" value="Genomic_DNA"/>
</dbReference>
<proteinExistence type="predicted"/>
<evidence type="ECO:0000259" key="2">
    <source>
        <dbReference type="Pfam" id="PF01494"/>
    </source>
</evidence>
<dbReference type="SUPFAM" id="SSF51905">
    <property type="entry name" value="FAD/NAD(P)-binding domain"/>
    <property type="match status" value="1"/>
</dbReference>
<dbReference type="Gene3D" id="3.30.9.20">
    <property type="match status" value="1"/>
</dbReference>
<dbReference type="PANTHER" id="PTHR43303:SF3">
    <property type="entry name" value="BLR3436 PROTEIN"/>
    <property type="match status" value="1"/>
</dbReference>
<comment type="caution">
    <text evidence="3">The sequence shown here is derived from an EMBL/GenBank/DDBJ whole genome shotgun (WGS) entry which is preliminary data.</text>
</comment>
<dbReference type="Pfam" id="PF01494">
    <property type="entry name" value="FAD_binding_3"/>
    <property type="match status" value="1"/>
</dbReference>
<dbReference type="RefSeq" id="WP_168034419.1">
    <property type="nucleotide sequence ID" value="NZ_JAAVNE010000051.1"/>
</dbReference>
<dbReference type="Gene3D" id="3.20.20.70">
    <property type="entry name" value="Aldolase class I"/>
    <property type="match status" value="1"/>
</dbReference>
<dbReference type="InterPro" id="IPR013785">
    <property type="entry name" value="Aldolase_TIM"/>
</dbReference>
<name>A0ABX1EA19_9PROT</name>
<protein>
    <submittedName>
        <fullName evidence="3">Bifunctional salicylyl-CoA 5-hydroxylase/oxidoreductase</fullName>
    </submittedName>
</protein>
<organism evidence="3 4">
    <name type="scientific">Falsiroseomonas selenitidurans</name>
    <dbReference type="NCBI Taxonomy" id="2716335"/>
    <lineage>
        <taxon>Bacteria</taxon>
        <taxon>Pseudomonadati</taxon>
        <taxon>Pseudomonadota</taxon>
        <taxon>Alphaproteobacteria</taxon>
        <taxon>Acetobacterales</taxon>
        <taxon>Roseomonadaceae</taxon>
        <taxon>Falsiroseomonas</taxon>
    </lineage>
</organism>
<keyword evidence="4" id="KW-1185">Reference proteome</keyword>
<evidence type="ECO:0000313" key="3">
    <source>
        <dbReference type="EMBL" id="NKC33696.1"/>
    </source>
</evidence>